<dbReference type="Proteomes" id="UP000321570">
    <property type="component" value="Unassembled WGS sequence"/>
</dbReference>
<dbReference type="GO" id="GO:0003824">
    <property type="term" value="F:catalytic activity"/>
    <property type="evidence" value="ECO:0007669"/>
    <property type="project" value="InterPro"/>
</dbReference>
<keyword evidence="4" id="KW-1185">Reference proteome</keyword>
<dbReference type="SUPFAM" id="SSF54197">
    <property type="entry name" value="HIT-like"/>
    <property type="match status" value="1"/>
</dbReference>
<dbReference type="PANTHER" id="PTHR23089">
    <property type="entry name" value="HISTIDINE TRIAD HIT PROTEIN"/>
    <property type="match status" value="1"/>
</dbReference>
<feature type="domain" description="HIT" evidence="2">
    <location>
        <begin position="39"/>
        <end position="104"/>
    </location>
</feature>
<evidence type="ECO:0000313" key="4">
    <source>
        <dbReference type="Proteomes" id="UP000321570"/>
    </source>
</evidence>
<dbReference type="Pfam" id="PF01230">
    <property type="entry name" value="HIT"/>
    <property type="match status" value="1"/>
</dbReference>
<comment type="caution">
    <text evidence="1">Lacks conserved residue(s) required for the propagation of feature annotation.</text>
</comment>
<dbReference type="InterPro" id="IPR011146">
    <property type="entry name" value="HIT-like"/>
</dbReference>
<sequence>MLQGLTPLIRSVFSYRLCLRGMASEIEKAQTAKPDEDNIFAKIVRKEVPAKFIYEDDECVAFHDVSPQAPTHFLVLPKKSIQKLDAATDKDDKARSKLCFNFLL</sequence>
<dbReference type="PRINTS" id="PR00332">
    <property type="entry name" value="HISTRIAD"/>
</dbReference>
<dbReference type="PROSITE" id="PS51084">
    <property type="entry name" value="HIT_2"/>
    <property type="match status" value="1"/>
</dbReference>
<dbReference type="AlphaFoldDB" id="A0A564Y1W7"/>
<dbReference type="EMBL" id="CABIJS010000055">
    <property type="protein sequence ID" value="VUZ41210.1"/>
    <property type="molecule type" value="Genomic_DNA"/>
</dbReference>
<gene>
    <name evidence="3" type="ORF">WMSIL1_LOCUS2210</name>
</gene>
<reference evidence="3 4" key="1">
    <citation type="submission" date="2019-07" db="EMBL/GenBank/DDBJ databases">
        <authorList>
            <person name="Jastrzebski P J."/>
            <person name="Paukszto L."/>
            <person name="Jastrzebski P J."/>
        </authorList>
    </citation>
    <scope>NUCLEOTIDE SEQUENCE [LARGE SCALE GENOMIC DNA]</scope>
    <source>
        <strain evidence="3 4">WMS-il1</strain>
    </source>
</reference>
<dbReference type="InterPro" id="IPR036265">
    <property type="entry name" value="HIT-like_sf"/>
</dbReference>
<dbReference type="Gene3D" id="3.30.428.10">
    <property type="entry name" value="HIT-like"/>
    <property type="match status" value="1"/>
</dbReference>
<organism evidence="3 4">
    <name type="scientific">Hymenolepis diminuta</name>
    <name type="common">Rat tapeworm</name>
    <dbReference type="NCBI Taxonomy" id="6216"/>
    <lineage>
        <taxon>Eukaryota</taxon>
        <taxon>Metazoa</taxon>
        <taxon>Spiralia</taxon>
        <taxon>Lophotrochozoa</taxon>
        <taxon>Platyhelminthes</taxon>
        <taxon>Cestoda</taxon>
        <taxon>Eucestoda</taxon>
        <taxon>Cyclophyllidea</taxon>
        <taxon>Hymenolepididae</taxon>
        <taxon>Hymenolepis</taxon>
    </lineage>
</organism>
<evidence type="ECO:0000256" key="1">
    <source>
        <dbReference type="PROSITE-ProRule" id="PRU00464"/>
    </source>
</evidence>
<evidence type="ECO:0000313" key="3">
    <source>
        <dbReference type="EMBL" id="VUZ41210.1"/>
    </source>
</evidence>
<name>A0A564Y1W7_HYMDI</name>
<evidence type="ECO:0000259" key="2">
    <source>
        <dbReference type="PROSITE" id="PS51084"/>
    </source>
</evidence>
<proteinExistence type="predicted"/>
<dbReference type="InterPro" id="IPR001310">
    <property type="entry name" value="Histidine_triad_HIT"/>
</dbReference>
<protein>
    <recommendedName>
        <fullName evidence="2">HIT domain-containing protein</fullName>
    </recommendedName>
</protein>
<accession>A0A564Y1W7</accession>